<gene>
    <name evidence="2" type="ORF">H8744_15245</name>
</gene>
<dbReference type="RefSeq" id="WP_262435659.1">
    <property type="nucleotide sequence ID" value="NZ_JACRTF010000001.1"/>
</dbReference>
<comment type="caution">
    <text evidence="2">The sequence shown here is derived from an EMBL/GenBank/DDBJ whole genome shotgun (WGS) entry which is preliminary data.</text>
</comment>
<proteinExistence type="predicted"/>
<dbReference type="InterPro" id="IPR013783">
    <property type="entry name" value="Ig-like_fold"/>
</dbReference>
<dbReference type="Proteomes" id="UP000651085">
    <property type="component" value="Unassembled WGS sequence"/>
</dbReference>
<name>A0A926F4J7_9BACT</name>
<dbReference type="InterPro" id="IPR011044">
    <property type="entry name" value="Quino_amine_DH_bsu"/>
</dbReference>
<evidence type="ECO:0000313" key="3">
    <source>
        <dbReference type="Proteomes" id="UP000651085"/>
    </source>
</evidence>
<dbReference type="Gene3D" id="2.60.40.10">
    <property type="entry name" value="Immunoglobulins"/>
    <property type="match status" value="4"/>
</dbReference>
<sequence length="1520" mass="168965">MKKQIITFLVIFVTLFSVDLTAQNISKVKVPVQHGKTHANLRWLESKPLLSSNFKTSIVPFKLPKNYSLDDKNIARSVGDGTNINGCVIYADDWTDANMHYGMYSLEARRGFAVNPIAENENMKSTAAGYAKGKYYVFNVTQIFGNILGISCRIYNADTWEEENGFDNERIWNNVPITSLAYDVVSDKAYALTFGSGPEEICLSAMNLENGTFEKVCTVSQGYYTLSSALDGTFYAISEDGSLYKIEKDGTETYIGSTGLSPKHMQSAACDPATGKLYWAFKNATDAALYEVNTQTATAYKIDDMPNGEEIIGVYIEAPEVKATAPASVTELKFTPNAEGSLTGTLSCVAPLKNQKGDNLSGTLKVALYSEMNKILEETVTCGTTVKKENYTFNANELYTIYAIASNNEGSSPKQSITVYVGKDVASAPTDVVLSINDKQATLKWNAPTKGLNDGYIDLSQVSYKIVRHVDGDQGTLIGTTEPGATTYMDKLPDVTAKYCYAITPIYDGKEGGTALSNQVVSAGVLELPFYDEFDDGEWCNSLYTYLDLDQDGHDNMSEWFWKEDEQLMQFCADNEHVGNDWLITPAIHLDGKNLYDLEFSINMGEPSNLRVTIGTSTDPKDHQVIMDLNNIYESSQSYHSATIKAPKDGNYYIGFYAYSGLESFYLNLFDIRLEAGQSTDVPDSVYNLKVIPAAMGESSAEISFNAPTALINGELLTDPFKVNVYRNDGLVKEFEVTPGQAISWTDNTPDMGYNEYRFIGMMGDQEGLAASKNVWVGPDISEPVKNMTMKTVDGNMHVLLNWEAPEKGANGGYFNINDVTYTIWRSNGDEDFTPLKSNLKKLTYTDTQIEEELDGEQDIRYYAVTADTKSGCSEAEARYLVVGTPYKIPVQESFADGVTHIQPWTAHTLGDAFGWETIFKEDGGVYPQDNDRGMLRLYNWWGGYCDGRLTTPVLDFSGSRNPSFSFFMFHWNAADVEADNGQTKMIVEISVDGGEFQQIGEEITAGYERAGWVEHRISLAEFKDAQRVQIGLRGITDNSWMYYYVDNIHIEEQEEYDLAVFGFEGTKQVYINEEGTYKLRYFNRGLKAATGYAINLYQDGNMVQTLNGEEIQPGETKEIDMKIVLNASKAGKESAFYAEIVYDKDGNTENNQSATVNTTVNSIWYPVVEDLSGVINDDEVTLTWTAPVIPAEIVETEDGVEDYEPFAITSIGDWITYDGDRTKSGYLGDLPVWPHQGEDQAFQVWAFGYLEGADAKDFPALQPRTGEQCFISWHANENVLDADGTWYPAHNDDYLISPAVLGGSKVSFYIHRINEKTEGEHYQVMYSTTTQEPEAFKVLTEGDAGFDWEKVEVTLPADARYFAIHYITPESRWGILIDDITYTSGIFGLKIKGFNVYRDGKKLNDTLLTEPTFKDSNLPEGTHQYQVSVVYESGESEASEAVELSFSSGINDVEALLNVYAEGDHIVVVTENAQLVSIYTVDGKAVISRSVTGKAGFQVVKGMYIVKIGEKVTKVIVNE</sequence>
<evidence type="ECO:0000259" key="1">
    <source>
        <dbReference type="Pfam" id="PF07675"/>
    </source>
</evidence>
<dbReference type="NCBIfam" id="NF038128">
    <property type="entry name" value="choice_anch_J"/>
    <property type="match status" value="1"/>
</dbReference>
<dbReference type="SUPFAM" id="SSF50969">
    <property type="entry name" value="YVTN repeat-like/Quinoprotein amine dehydrogenase"/>
    <property type="match status" value="1"/>
</dbReference>
<keyword evidence="3" id="KW-1185">Reference proteome</keyword>
<dbReference type="Gene3D" id="2.60.120.200">
    <property type="match status" value="3"/>
</dbReference>
<evidence type="ECO:0000313" key="2">
    <source>
        <dbReference type="EMBL" id="MBC8594566.1"/>
    </source>
</evidence>
<dbReference type="InterPro" id="IPR011628">
    <property type="entry name" value="Cleaved_adhesin"/>
</dbReference>
<organism evidence="2 3">
    <name type="scientific">Jilunia laotingensis</name>
    <dbReference type="NCBI Taxonomy" id="2763675"/>
    <lineage>
        <taxon>Bacteria</taxon>
        <taxon>Pseudomonadati</taxon>
        <taxon>Bacteroidota</taxon>
        <taxon>Bacteroidia</taxon>
        <taxon>Bacteroidales</taxon>
        <taxon>Bacteroidaceae</taxon>
        <taxon>Jilunia</taxon>
    </lineage>
</organism>
<feature type="domain" description="Cleaved adhesin" evidence="1">
    <location>
        <begin position="1290"/>
        <end position="1365"/>
    </location>
</feature>
<dbReference type="EMBL" id="JACRTF010000001">
    <property type="protein sequence ID" value="MBC8594566.1"/>
    <property type="molecule type" value="Genomic_DNA"/>
</dbReference>
<reference evidence="2" key="1">
    <citation type="submission" date="2020-08" db="EMBL/GenBank/DDBJ databases">
        <title>Genome public.</title>
        <authorList>
            <person name="Liu C."/>
            <person name="Sun Q."/>
        </authorList>
    </citation>
    <scope>NUCLEOTIDE SEQUENCE</scope>
    <source>
        <strain evidence="2">N12</strain>
    </source>
</reference>
<accession>A0A926F4J7</accession>
<protein>
    <submittedName>
        <fullName evidence="2">Choice-of-anchor J domain-containing protein</fullName>
    </submittedName>
</protein>
<dbReference type="Pfam" id="PF07675">
    <property type="entry name" value="Cleaved_Adhesin"/>
    <property type="match status" value="1"/>
</dbReference>